<dbReference type="Pfam" id="PF12889">
    <property type="entry name" value="DUF3829"/>
    <property type="match status" value="1"/>
</dbReference>
<comment type="caution">
    <text evidence="1">The sequence shown here is derived from an EMBL/GenBank/DDBJ whole genome shotgun (WGS) entry which is preliminary data.</text>
</comment>
<evidence type="ECO:0000313" key="1">
    <source>
        <dbReference type="EMBL" id="PSJ42916.1"/>
    </source>
</evidence>
<organism evidence="1 2">
    <name type="scientific">Allosphingosinicella deserti</name>
    <dbReference type="NCBI Taxonomy" id="2116704"/>
    <lineage>
        <taxon>Bacteria</taxon>
        <taxon>Pseudomonadati</taxon>
        <taxon>Pseudomonadota</taxon>
        <taxon>Alphaproteobacteria</taxon>
        <taxon>Sphingomonadales</taxon>
        <taxon>Sphingomonadaceae</taxon>
        <taxon>Allosphingosinicella</taxon>
    </lineage>
</organism>
<dbReference type="AlphaFoldDB" id="A0A2P7QY80"/>
<evidence type="ECO:0008006" key="3">
    <source>
        <dbReference type="Google" id="ProtNLM"/>
    </source>
</evidence>
<reference evidence="1 2" key="1">
    <citation type="submission" date="2018-03" db="EMBL/GenBank/DDBJ databases">
        <title>The draft genome of Sphingosinicella sp. GL-C-18.</title>
        <authorList>
            <person name="Liu L."/>
            <person name="Li L."/>
            <person name="Liang L."/>
            <person name="Zhang X."/>
            <person name="Wang T."/>
        </authorList>
    </citation>
    <scope>NUCLEOTIDE SEQUENCE [LARGE SCALE GENOMIC DNA]</scope>
    <source>
        <strain evidence="1 2">GL-C-18</strain>
    </source>
</reference>
<dbReference type="Proteomes" id="UP000241167">
    <property type="component" value="Unassembled WGS sequence"/>
</dbReference>
<proteinExistence type="predicted"/>
<protein>
    <recommendedName>
        <fullName evidence="3">DUF3829 domain-containing protein</fullName>
    </recommendedName>
</protein>
<dbReference type="InterPro" id="IPR024291">
    <property type="entry name" value="DUF3829"/>
</dbReference>
<name>A0A2P7QY80_9SPHN</name>
<keyword evidence="2" id="KW-1185">Reference proteome</keyword>
<dbReference type="EMBL" id="PXYI01000001">
    <property type="protein sequence ID" value="PSJ42916.1"/>
    <property type="molecule type" value="Genomic_DNA"/>
</dbReference>
<gene>
    <name evidence="1" type="ORF">C7I55_00390</name>
</gene>
<accession>A0A2P7QY80</accession>
<evidence type="ECO:0000313" key="2">
    <source>
        <dbReference type="Proteomes" id="UP000241167"/>
    </source>
</evidence>
<sequence length="347" mass="37119">MQTDHSKPLSLQEIVHKRPFRSDDLSPEAGELGVFQDKVRLFVLAAPALLLALGGCDGAGTGGNTSSAIPGVPTAEGKDPAQAKLDAYTEGYNKLIGTFGLPETAENYAKEDIPNQSPTDNVSISSGWLEAALTKLKEGRALPGGPADLDKAGDGLIAALDKVVTHVKALSVYYDSKAYREDKLARGKQEDAAMRAEFQAALAAAESFDTILKRERDARAAVEIEQLRKDGNILAYSTKLAVQRSESLIDLFAKPEDVKNPQILARGTALVGEIEKLLTDQRAAYAAAKAAAKTPLEAPSSSYESAAGDLTDLVGKFRDLKQSGDVENLNDMVEEYNDAIESLNNIR</sequence>